<keyword evidence="9" id="KW-0175">Coiled coil</keyword>
<keyword evidence="3 8" id="KW-0963">Cytoplasm</keyword>
<dbReference type="SUPFAM" id="SSF50249">
    <property type="entry name" value="Nucleic acid-binding proteins"/>
    <property type="match status" value="4"/>
</dbReference>
<feature type="coiled-coil region" evidence="9">
    <location>
        <begin position="376"/>
        <end position="403"/>
    </location>
</feature>
<dbReference type="GO" id="GO:0005829">
    <property type="term" value="C:cytosol"/>
    <property type="evidence" value="ECO:0007669"/>
    <property type="project" value="TreeGrafter"/>
</dbReference>
<sequence length="707" mass="81939">MKPTKQNILEFFKGHKRGSVALKNLARLMNIRPREKKELQMQLKLLVKEGSLLNIGRDRYLLRKEFRTIEGVIQTHPDGYAFLISEEPDIPDLYISRQHRRSSVHGDRVKAVIVSGKKGGKDRGRIIEIIERRQPYFIGKYTIQNGERFIIPLDDRLGSSAWIESAGGFRPDNGSLVQAKIIKYPTLNKPIQCRITKILGLPDTPKIGLDILKRGYGLPEKYPVSCIEEATKLSQKPMELYKLQRLDLRDKFIFTIDGEDARDFDDAISLENNKDGYRLGVHIADVSHFVEQDSIIDREAYSRGTSVYFPESAIHMLPEPISTDVCSLKPDEDRLSISVFINYNRDGERTNTEFHPSIIRSRYRLTYTEVSETFLNETVKHENQELQKTLKRMYKLAEKLRARRFKNGSIDFDLPEPWIEFDQAGEIVSIQRLDRNKAYFLIEEFMLEANQAVAKFLRNKKTPLLYRIHESPDPAKIKAFSLFAMRFGYSFPGKSNITSKDLNIFLRTLEDKPEEDFLSRSLLRSMKQAKYSIKNTGHFGLAMPCYTHFTSPIRRYPDLVIHRLLKMVYGWDINLRESKRKKILSLLPEIAQHCSTMERKADEIERKILLYYKITALQKKTGTIFEGVITGLNPSGIFIELKDFFVDGFLQISEIENERFIFIQKKQMFKSVRSKITLQPGDIVTVLVKSVDTLTLKIQLGFIKKTK</sequence>
<dbReference type="InterPro" id="IPR022966">
    <property type="entry name" value="RNase_II/R_CS"/>
</dbReference>
<dbReference type="SMART" id="SM00955">
    <property type="entry name" value="RNB"/>
    <property type="match status" value="1"/>
</dbReference>
<dbReference type="EMBL" id="MGDD01000317">
    <property type="protein sequence ID" value="OGL42549.1"/>
    <property type="molecule type" value="Genomic_DNA"/>
</dbReference>
<feature type="domain" description="S1 motif" evidence="10">
    <location>
        <begin position="622"/>
        <end position="703"/>
    </location>
</feature>
<evidence type="ECO:0000256" key="3">
    <source>
        <dbReference type="ARBA" id="ARBA00022490"/>
    </source>
</evidence>
<evidence type="ECO:0000256" key="6">
    <source>
        <dbReference type="ARBA" id="ARBA00022839"/>
    </source>
</evidence>
<name>A0A1F7RLX4_9BACT</name>
<dbReference type="Gene3D" id="2.40.50.140">
    <property type="entry name" value="Nucleic acid-binding proteins"/>
    <property type="match status" value="2"/>
</dbReference>
<evidence type="ECO:0000256" key="9">
    <source>
        <dbReference type="SAM" id="Coils"/>
    </source>
</evidence>
<dbReference type="GO" id="GO:0003723">
    <property type="term" value="F:RNA binding"/>
    <property type="evidence" value="ECO:0007669"/>
    <property type="project" value="UniProtKB-UniRule"/>
</dbReference>
<dbReference type="NCBIfam" id="TIGR00358">
    <property type="entry name" value="3_prime_RNase"/>
    <property type="match status" value="1"/>
</dbReference>
<dbReference type="NCBIfam" id="TIGR02063">
    <property type="entry name" value="RNase_R"/>
    <property type="match status" value="1"/>
</dbReference>
<dbReference type="Proteomes" id="UP000179266">
    <property type="component" value="Unassembled WGS sequence"/>
</dbReference>
<comment type="catalytic activity">
    <reaction evidence="1 8">
        <text>Exonucleolytic cleavage in the 3'- to 5'-direction to yield nucleoside 5'-phosphates.</text>
        <dbReference type="EC" id="3.1.13.1"/>
    </reaction>
</comment>
<dbReference type="InterPro" id="IPR011129">
    <property type="entry name" value="CSD"/>
</dbReference>
<reference evidence="11 12" key="1">
    <citation type="journal article" date="2016" name="Nat. Commun.">
        <title>Thousands of microbial genomes shed light on interconnected biogeochemical processes in an aquifer system.</title>
        <authorList>
            <person name="Anantharaman K."/>
            <person name="Brown C.T."/>
            <person name="Hug L.A."/>
            <person name="Sharon I."/>
            <person name="Castelle C.J."/>
            <person name="Probst A.J."/>
            <person name="Thomas B.C."/>
            <person name="Singh A."/>
            <person name="Wilkins M.J."/>
            <person name="Karaoz U."/>
            <person name="Brodie E.L."/>
            <person name="Williams K.H."/>
            <person name="Hubbard S.S."/>
            <person name="Banfield J.F."/>
        </authorList>
    </citation>
    <scope>NUCLEOTIDE SEQUENCE [LARGE SCALE GENOMIC DNA]</scope>
</reference>
<keyword evidence="6 8" id="KW-0269">Exonuclease</keyword>
<dbReference type="Pfam" id="PF00773">
    <property type="entry name" value="RNB"/>
    <property type="match status" value="1"/>
</dbReference>
<gene>
    <name evidence="8" type="primary">rnr</name>
    <name evidence="11" type="ORF">A2161_20565</name>
</gene>
<dbReference type="InterPro" id="IPR001900">
    <property type="entry name" value="RNase_II/R"/>
</dbReference>
<dbReference type="AlphaFoldDB" id="A0A1F7RLX4"/>
<dbReference type="PROSITE" id="PS01175">
    <property type="entry name" value="RIBONUCLEASE_II"/>
    <property type="match status" value="1"/>
</dbReference>
<dbReference type="InterPro" id="IPR011805">
    <property type="entry name" value="RNase_R"/>
</dbReference>
<organism evidence="11 12">
    <name type="scientific">Candidatus Schekmanbacteria bacterium RBG_13_48_7</name>
    <dbReference type="NCBI Taxonomy" id="1817878"/>
    <lineage>
        <taxon>Bacteria</taxon>
        <taxon>Candidatus Schekmaniibacteriota</taxon>
    </lineage>
</organism>
<dbReference type="SMART" id="SM00357">
    <property type="entry name" value="CSP"/>
    <property type="match status" value="1"/>
</dbReference>
<evidence type="ECO:0000256" key="2">
    <source>
        <dbReference type="ARBA" id="ARBA00004496"/>
    </source>
</evidence>
<keyword evidence="7 8" id="KW-0694">RNA-binding</keyword>
<dbReference type="CDD" id="cd04471">
    <property type="entry name" value="S1_RNase_R"/>
    <property type="match status" value="1"/>
</dbReference>
<comment type="function">
    <text evidence="8">3'-5' exoribonuclease that releases 5'-nucleoside monophosphates and is involved in maturation of structured RNAs.</text>
</comment>
<dbReference type="EC" id="3.1.13.1" evidence="8"/>
<comment type="similarity">
    <text evidence="8">Belongs to the RNR ribonuclease family. RNase R subfamily.</text>
</comment>
<dbReference type="PANTHER" id="PTHR23355:SF9">
    <property type="entry name" value="DIS3-LIKE EXONUCLEASE 2"/>
    <property type="match status" value="1"/>
</dbReference>
<evidence type="ECO:0000256" key="1">
    <source>
        <dbReference type="ARBA" id="ARBA00001849"/>
    </source>
</evidence>
<dbReference type="Pfam" id="PF17876">
    <property type="entry name" value="CSD2"/>
    <property type="match status" value="1"/>
</dbReference>
<dbReference type="InterPro" id="IPR013223">
    <property type="entry name" value="RNase_B_OB_dom"/>
</dbReference>
<comment type="subcellular location">
    <subcellularLocation>
        <location evidence="2 8">Cytoplasm</location>
    </subcellularLocation>
</comment>
<dbReference type="GO" id="GO:0008859">
    <property type="term" value="F:exoribonuclease II activity"/>
    <property type="evidence" value="ECO:0007669"/>
    <property type="project" value="UniProtKB-UniRule"/>
</dbReference>
<evidence type="ECO:0000256" key="4">
    <source>
        <dbReference type="ARBA" id="ARBA00022722"/>
    </source>
</evidence>
<evidence type="ECO:0000256" key="8">
    <source>
        <dbReference type="HAMAP-Rule" id="MF_01895"/>
    </source>
</evidence>
<evidence type="ECO:0000256" key="7">
    <source>
        <dbReference type="ARBA" id="ARBA00022884"/>
    </source>
</evidence>
<dbReference type="InterPro" id="IPR003029">
    <property type="entry name" value="S1_domain"/>
</dbReference>
<dbReference type="PANTHER" id="PTHR23355">
    <property type="entry name" value="RIBONUCLEASE"/>
    <property type="match status" value="1"/>
</dbReference>
<protein>
    <recommendedName>
        <fullName evidence="8">Ribonuclease R</fullName>
        <shortName evidence="8">RNase R</shortName>
        <ecNumber evidence="8">3.1.13.1</ecNumber>
    </recommendedName>
</protein>
<dbReference type="InterPro" id="IPR040476">
    <property type="entry name" value="CSD2"/>
</dbReference>
<dbReference type="InterPro" id="IPR004476">
    <property type="entry name" value="RNase_II/RNase_R"/>
</dbReference>
<accession>A0A1F7RLX4</accession>
<dbReference type="InterPro" id="IPR012340">
    <property type="entry name" value="NA-bd_OB-fold"/>
</dbReference>
<evidence type="ECO:0000259" key="10">
    <source>
        <dbReference type="PROSITE" id="PS50126"/>
    </source>
</evidence>
<dbReference type="Pfam" id="PF00575">
    <property type="entry name" value="S1"/>
    <property type="match status" value="1"/>
</dbReference>
<dbReference type="SMART" id="SM00316">
    <property type="entry name" value="S1"/>
    <property type="match status" value="1"/>
</dbReference>
<keyword evidence="4 8" id="KW-0540">Nuclease</keyword>
<proteinExistence type="inferred from homology"/>
<evidence type="ECO:0000256" key="5">
    <source>
        <dbReference type="ARBA" id="ARBA00022801"/>
    </source>
</evidence>
<evidence type="ECO:0000313" key="12">
    <source>
        <dbReference type="Proteomes" id="UP000179266"/>
    </source>
</evidence>
<comment type="caution">
    <text evidence="11">The sequence shown here is derived from an EMBL/GenBank/DDBJ whole genome shotgun (WGS) entry which is preliminary data.</text>
</comment>
<dbReference type="GO" id="GO:0006402">
    <property type="term" value="P:mRNA catabolic process"/>
    <property type="evidence" value="ECO:0007669"/>
    <property type="project" value="TreeGrafter"/>
</dbReference>
<dbReference type="PROSITE" id="PS50126">
    <property type="entry name" value="S1"/>
    <property type="match status" value="1"/>
</dbReference>
<dbReference type="Pfam" id="PF08206">
    <property type="entry name" value="OB_RNB"/>
    <property type="match status" value="1"/>
</dbReference>
<dbReference type="InterPro" id="IPR050180">
    <property type="entry name" value="RNR_Ribonuclease"/>
</dbReference>
<keyword evidence="5 8" id="KW-0378">Hydrolase</keyword>
<evidence type="ECO:0000313" key="11">
    <source>
        <dbReference type="EMBL" id="OGL42549.1"/>
    </source>
</evidence>
<dbReference type="HAMAP" id="MF_01895">
    <property type="entry name" value="RNase_R"/>
    <property type="match status" value="1"/>
</dbReference>